<evidence type="ECO:0000313" key="1">
    <source>
        <dbReference type="EMBL" id="RZR71408.1"/>
    </source>
</evidence>
<dbReference type="AlphaFoldDB" id="A0A445MB50"/>
<dbReference type="EMBL" id="KV875529">
    <property type="protein sequence ID" value="RZR71408.1"/>
    <property type="molecule type" value="Genomic_DNA"/>
</dbReference>
<proteinExistence type="predicted"/>
<gene>
    <name evidence="1" type="ORF">BHM03_00004963</name>
</gene>
<organism evidence="1">
    <name type="scientific">Ensete ventricosum</name>
    <name type="common">Abyssinian banana</name>
    <name type="synonym">Musa ensete</name>
    <dbReference type="NCBI Taxonomy" id="4639"/>
    <lineage>
        <taxon>Eukaryota</taxon>
        <taxon>Viridiplantae</taxon>
        <taxon>Streptophyta</taxon>
        <taxon>Embryophyta</taxon>
        <taxon>Tracheophyta</taxon>
        <taxon>Spermatophyta</taxon>
        <taxon>Magnoliopsida</taxon>
        <taxon>Liliopsida</taxon>
        <taxon>Zingiberales</taxon>
        <taxon>Musaceae</taxon>
        <taxon>Ensete</taxon>
    </lineage>
</organism>
<protein>
    <submittedName>
        <fullName evidence="1">Uncharacterized protein</fullName>
    </submittedName>
</protein>
<dbReference type="Proteomes" id="UP000290560">
    <property type="component" value="Unassembled WGS sequence"/>
</dbReference>
<reference evidence="1" key="1">
    <citation type="journal article" date="2018" name="Data Brief">
        <title>Genome sequence data from 17 accessions of Ensete ventricosum, a staple food crop for millions in Ethiopia.</title>
        <authorList>
            <person name="Yemataw Z."/>
            <person name="Muzemil S."/>
            <person name="Ambachew D."/>
            <person name="Tripathi L."/>
            <person name="Tesfaye K."/>
            <person name="Chala A."/>
            <person name="Farbos A."/>
            <person name="O'Neill P."/>
            <person name="Moore K."/>
            <person name="Grant M."/>
            <person name="Studholme D.J."/>
        </authorList>
    </citation>
    <scope>NUCLEOTIDE SEQUENCE [LARGE SCALE GENOMIC DNA]</scope>
    <source>
        <tissue evidence="1">Leaf</tissue>
    </source>
</reference>
<accession>A0A445MB50</accession>
<sequence length="105" mass="11980">MRSKWVPKGDAPSDFSGSRSVLLRNYTLDENNNDRVDDDGDVWYEATVYREMKPPLEAFPGGVLVALLQEGLYRSREECRLASPSWQAPYPVLILGSRLDWLTMT</sequence>
<name>A0A445MB50_ENSVE</name>